<organism evidence="3 4">
    <name type="scientific">Candidatus Taenaricola geysiri</name>
    <dbReference type="NCBI Taxonomy" id="1974752"/>
    <lineage>
        <taxon>Bacteria</taxon>
        <taxon>Pseudomonadati</taxon>
        <taxon>Candidatus Omnitrophota</taxon>
        <taxon>Candidatus Taenaricola</taxon>
    </lineage>
</organism>
<dbReference type="Gene3D" id="1.20.58.220">
    <property type="entry name" value="Phosphate transport system protein phou homolog 2, domain 2"/>
    <property type="match status" value="1"/>
</dbReference>
<name>A0A2J0LGU1_9BACT</name>
<dbReference type="PANTHER" id="PTHR42930">
    <property type="entry name" value="PHOSPHATE-SPECIFIC TRANSPORT SYSTEM ACCESSORY PROTEIN PHOU"/>
    <property type="match status" value="1"/>
</dbReference>
<proteinExistence type="inferred from homology"/>
<sequence length="213" mass="24677">MMTDIKKDEIRDIPTLEQQTIKMLELTQVMFRTSFDGLMKNDIPTLDQVLRDDSKITEWYNNLTAATVEISKQKPLDKDKEKIVIWVDIISSIENIGDCCVSLVEQIEYKISEKALFSETAVQEYKDLHSKVEQILKDVTEVIKTGNRTLAQEVLKSDAALDELVDKYRANHIDRSAKGICDEWAKIRYLEMLDITRRIADHCREIVGKLIER</sequence>
<comment type="similarity">
    <text evidence="1">Belongs to the PhoU family.</text>
</comment>
<evidence type="ECO:0000259" key="2">
    <source>
        <dbReference type="Pfam" id="PF01895"/>
    </source>
</evidence>
<dbReference type="AlphaFoldDB" id="A0A2J0LGU1"/>
<gene>
    <name evidence="3" type="ORF">COW11_00005</name>
</gene>
<feature type="domain" description="PhoU" evidence="2">
    <location>
        <begin position="127"/>
        <end position="207"/>
    </location>
</feature>
<evidence type="ECO:0000256" key="1">
    <source>
        <dbReference type="ARBA" id="ARBA00008107"/>
    </source>
</evidence>
<feature type="domain" description="PhoU" evidence="2">
    <location>
        <begin position="22"/>
        <end position="106"/>
    </location>
</feature>
<dbReference type="SUPFAM" id="SSF109755">
    <property type="entry name" value="PhoU-like"/>
    <property type="match status" value="1"/>
</dbReference>
<comment type="caution">
    <text evidence="3">The sequence shown here is derived from an EMBL/GenBank/DDBJ whole genome shotgun (WGS) entry which is preliminary data.</text>
</comment>
<protein>
    <recommendedName>
        <fullName evidence="2">PhoU domain-containing protein</fullName>
    </recommendedName>
</protein>
<dbReference type="GO" id="GO:0045936">
    <property type="term" value="P:negative regulation of phosphate metabolic process"/>
    <property type="evidence" value="ECO:0007669"/>
    <property type="project" value="InterPro"/>
</dbReference>
<dbReference type="InterPro" id="IPR028366">
    <property type="entry name" value="PhoU"/>
</dbReference>
<evidence type="ECO:0000313" key="4">
    <source>
        <dbReference type="Proteomes" id="UP000231267"/>
    </source>
</evidence>
<evidence type="ECO:0000313" key="3">
    <source>
        <dbReference type="EMBL" id="PIW67041.1"/>
    </source>
</evidence>
<dbReference type="PANTHER" id="PTHR42930:SF3">
    <property type="entry name" value="PHOSPHATE-SPECIFIC TRANSPORT SYSTEM ACCESSORY PROTEIN PHOU"/>
    <property type="match status" value="1"/>
</dbReference>
<reference evidence="3 4" key="1">
    <citation type="submission" date="2017-09" db="EMBL/GenBank/DDBJ databases">
        <title>Depth-based differentiation of microbial function through sediment-hosted aquifers and enrichment of novel symbionts in the deep terrestrial subsurface.</title>
        <authorList>
            <person name="Probst A.J."/>
            <person name="Ladd B."/>
            <person name="Jarett J.K."/>
            <person name="Geller-Mcgrath D.E."/>
            <person name="Sieber C.M."/>
            <person name="Emerson J.B."/>
            <person name="Anantharaman K."/>
            <person name="Thomas B.C."/>
            <person name="Malmstrom R."/>
            <person name="Stieglmeier M."/>
            <person name="Klingl A."/>
            <person name="Woyke T."/>
            <person name="Ryan C.M."/>
            <person name="Banfield J.F."/>
        </authorList>
    </citation>
    <scope>NUCLEOTIDE SEQUENCE [LARGE SCALE GENOMIC DNA]</scope>
    <source>
        <strain evidence="3">CG12_big_fil_rev_8_21_14_0_65_43_15</strain>
    </source>
</reference>
<accession>A0A2J0LGU1</accession>
<dbReference type="InterPro" id="IPR026022">
    <property type="entry name" value="PhoU_dom"/>
</dbReference>
<dbReference type="Pfam" id="PF01895">
    <property type="entry name" value="PhoU"/>
    <property type="match status" value="2"/>
</dbReference>
<dbReference type="InterPro" id="IPR038078">
    <property type="entry name" value="PhoU-like_sf"/>
</dbReference>
<dbReference type="EMBL" id="PFGP01000001">
    <property type="protein sequence ID" value="PIW67041.1"/>
    <property type="molecule type" value="Genomic_DNA"/>
</dbReference>
<dbReference type="GO" id="GO:0030643">
    <property type="term" value="P:intracellular phosphate ion homeostasis"/>
    <property type="evidence" value="ECO:0007669"/>
    <property type="project" value="InterPro"/>
</dbReference>
<dbReference type="Proteomes" id="UP000231267">
    <property type="component" value="Unassembled WGS sequence"/>
</dbReference>